<evidence type="ECO:0000313" key="2">
    <source>
        <dbReference type="Proteomes" id="UP001165780"/>
    </source>
</evidence>
<dbReference type="GeneID" id="109248443"/>
<evidence type="ECO:0000313" key="3">
    <source>
        <dbReference type="RefSeq" id="XP_053752714.1"/>
    </source>
</evidence>
<keyword evidence="2" id="KW-1185">Reference proteome</keyword>
<feature type="compositionally biased region" description="Gly residues" evidence="1">
    <location>
        <begin position="22"/>
        <end position="39"/>
    </location>
</feature>
<organism evidence="2 3">
    <name type="scientific">Panthera pardus</name>
    <name type="common">Leopard</name>
    <name type="synonym">Felis pardus</name>
    <dbReference type="NCBI Taxonomy" id="9691"/>
    <lineage>
        <taxon>Eukaryota</taxon>
        <taxon>Metazoa</taxon>
        <taxon>Chordata</taxon>
        <taxon>Craniata</taxon>
        <taxon>Vertebrata</taxon>
        <taxon>Euteleostomi</taxon>
        <taxon>Mammalia</taxon>
        <taxon>Eutheria</taxon>
        <taxon>Laurasiatheria</taxon>
        <taxon>Carnivora</taxon>
        <taxon>Feliformia</taxon>
        <taxon>Felidae</taxon>
        <taxon>Pantherinae</taxon>
        <taxon>Panthera</taxon>
    </lineage>
</organism>
<reference evidence="3" key="1">
    <citation type="submission" date="2025-08" db="UniProtKB">
        <authorList>
            <consortium name="RefSeq"/>
        </authorList>
    </citation>
    <scope>IDENTIFICATION</scope>
    <source>
        <tissue evidence="3">Whole blood</tissue>
    </source>
</reference>
<protein>
    <submittedName>
        <fullName evidence="3">Uncharacterized protein LOC109248443</fullName>
    </submittedName>
</protein>
<dbReference type="Proteomes" id="UP001165780">
    <property type="component" value="Unplaced"/>
</dbReference>
<dbReference type="RefSeq" id="XP_053752714.1">
    <property type="nucleotide sequence ID" value="XM_053896739.1"/>
</dbReference>
<feature type="region of interest" description="Disordered" evidence="1">
    <location>
        <begin position="1"/>
        <end position="81"/>
    </location>
</feature>
<sequence length="317" mass="34016">MGRSTEPAPRCRLARRPRGGREGLLGGGCRELTASGGGEKVFSETSTPPLQDIPCPSTSLPQTPPQRSFDLKPGRKTATPHVDSGGTTTYLGIPPQLSQSPFLLLLFRPAKLARIQQLRHLTPVAWQQWRPPLRVPPRLPQAQPRHCSGCNCASGRSSDSVLSALSFQPAQSGQLPRKGACSPSGSLSPCHHSSTPETLLRLLLFFITSGSGGLELLAGRPRLGAVQCGLPRPALSGSGGQSQNGLAPGLYSGPTGTWISKTSCTCLNQLEASRQTRLTSQRTPWPRAPSQALHSEWLRWQDKLVVGSKKPTKYQAF</sequence>
<dbReference type="AlphaFoldDB" id="A0A9W2V215"/>
<name>A0A9W2V215_PANPR</name>
<evidence type="ECO:0000256" key="1">
    <source>
        <dbReference type="SAM" id="MobiDB-lite"/>
    </source>
</evidence>
<gene>
    <name evidence="3" type="primary">LOC109248443</name>
</gene>
<accession>A0A9W2V215</accession>
<proteinExistence type="predicted"/>